<reference evidence="6 7" key="1">
    <citation type="submission" date="2016-12" db="EMBL/GenBank/DDBJ databases">
        <title>Izhakiella australiana sp. nov. of genus Izhakiella isolated from Australian desert.</title>
        <authorList>
            <person name="Ji M."/>
        </authorList>
    </citation>
    <scope>NUCLEOTIDE SEQUENCE [LARGE SCALE GENOMIC DNA]</scope>
    <source>
        <strain evidence="6 7">D4N98</strain>
    </source>
</reference>
<proteinExistence type="inferred from homology"/>
<dbReference type="Gene3D" id="1.20.120.1490">
    <property type="match status" value="1"/>
</dbReference>
<dbReference type="NCBIfam" id="NF007687">
    <property type="entry name" value="PRK10363.1"/>
    <property type="match status" value="1"/>
</dbReference>
<evidence type="ECO:0000256" key="4">
    <source>
        <dbReference type="ARBA" id="ARBA00022764"/>
    </source>
</evidence>
<feature type="chain" id="PRO_5012097141" evidence="5">
    <location>
        <begin position="23"/>
        <end position="168"/>
    </location>
</feature>
<accession>A0A1S8YHY8</accession>
<protein>
    <submittedName>
        <fullName evidence="6">Stress adaptor protein CpxP</fullName>
    </submittedName>
</protein>
<dbReference type="InterPro" id="IPR012899">
    <property type="entry name" value="LTXXQ"/>
</dbReference>
<dbReference type="InterPro" id="IPR052211">
    <property type="entry name" value="Cpx_auxiliary_protein"/>
</dbReference>
<organism evidence="6 7">
    <name type="scientific">Izhakiella australiensis</name>
    <dbReference type="NCBI Taxonomy" id="1926881"/>
    <lineage>
        <taxon>Bacteria</taxon>
        <taxon>Pseudomonadati</taxon>
        <taxon>Pseudomonadota</taxon>
        <taxon>Gammaproteobacteria</taxon>
        <taxon>Enterobacterales</taxon>
        <taxon>Erwiniaceae</taxon>
        <taxon>Izhakiella</taxon>
    </lineage>
</organism>
<keyword evidence="7" id="KW-1185">Reference proteome</keyword>
<evidence type="ECO:0000256" key="2">
    <source>
        <dbReference type="ARBA" id="ARBA00008441"/>
    </source>
</evidence>
<dbReference type="GO" id="GO:0051082">
    <property type="term" value="F:unfolded protein binding"/>
    <property type="evidence" value="ECO:0007669"/>
    <property type="project" value="TreeGrafter"/>
</dbReference>
<dbReference type="OrthoDB" id="6505017at2"/>
<dbReference type="Pfam" id="PF07813">
    <property type="entry name" value="LTXXQ"/>
    <property type="match status" value="1"/>
</dbReference>
<dbReference type="STRING" id="1926881.BTJ39_18515"/>
<dbReference type="RefSeq" id="WP_078004170.1">
    <property type="nucleotide sequence ID" value="NZ_MRUL01000016.1"/>
</dbReference>
<dbReference type="CDD" id="cd09916">
    <property type="entry name" value="CpxP_like"/>
    <property type="match status" value="1"/>
</dbReference>
<evidence type="ECO:0000313" key="7">
    <source>
        <dbReference type="Proteomes" id="UP000190667"/>
    </source>
</evidence>
<comment type="similarity">
    <text evidence="2">Belongs to the CpxP/Spy family.</text>
</comment>
<gene>
    <name evidence="6" type="primary">cpxP</name>
    <name evidence="6" type="ORF">BTJ39_18515</name>
</gene>
<evidence type="ECO:0000256" key="1">
    <source>
        <dbReference type="ARBA" id="ARBA00004418"/>
    </source>
</evidence>
<evidence type="ECO:0000256" key="5">
    <source>
        <dbReference type="SAM" id="SignalP"/>
    </source>
</evidence>
<sequence>MRTVTAVVTVLPLMVGCSVTLAANVTTSDGMLQQYRGMTTGSMTQFPRNHMFDGIQLTEPQRQRMRDLMQQTRHEQASVSVNDLETLHELITADPFNEAAYRAELEKIAQAEVERQLEFARVRHQMYRQLTPTQRAILERNHQQRMNELRELSERQQVTSLHAVSSNQ</sequence>
<dbReference type="PANTHER" id="PTHR38102:SF2">
    <property type="entry name" value="PERIPLASMIC PROTEIN CPXP"/>
    <property type="match status" value="1"/>
</dbReference>
<name>A0A1S8YHY8_9GAMM</name>
<dbReference type="Proteomes" id="UP000190667">
    <property type="component" value="Unassembled WGS sequence"/>
</dbReference>
<keyword evidence="3 5" id="KW-0732">Signal</keyword>
<dbReference type="AlphaFoldDB" id="A0A1S8YHY8"/>
<comment type="subcellular location">
    <subcellularLocation>
        <location evidence="1">Periplasm</location>
    </subcellularLocation>
</comment>
<dbReference type="PANTHER" id="PTHR38102">
    <property type="entry name" value="PERIPLASMIC CHAPERONE SPY"/>
    <property type="match status" value="1"/>
</dbReference>
<dbReference type="PIRSF" id="PIRSF034445">
    <property type="entry name" value="CpxP_Spy"/>
    <property type="match status" value="1"/>
</dbReference>
<dbReference type="GO" id="GO:0030288">
    <property type="term" value="C:outer membrane-bounded periplasmic space"/>
    <property type="evidence" value="ECO:0007669"/>
    <property type="project" value="TreeGrafter"/>
</dbReference>
<dbReference type="EMBL" id="MRUL01000016">
    <property type="protein sequence ID" value="OON38447.1"/>
    <property type="molecule type" value="Genomic_DNA"/>
</dbReference>
<evidence type="ECO:0000313" key="6">
    <source>
        <dbReference type="EMBL" id="OON38447.1"/>
    </source>
</evidence>
<evidence type="ECO:0000256" key="3">
    <source>
        <dbReference type="ARBA" id="ARBA00022729"/>
    </source>
</evidence>
<comment type="caution">
    <text evidence="6">The sequence shown here is derived from an EMBL/GenBank/DDBJ whole genome shotgun (WGS) entry which is preliminary data.</text>
</comment>
<feature type="signal peptide" evidence="5">
    <location>
        <begin position="1"/>
        <end position="22"/>
    </location>
</feature>
<dbReference type="PROSITE" id="PS51257">
    <property type="entry name" value="PROKAR_LIPOPROTEIN"/>
    <property type="match status" value="1"/>
</dbReference>
<keyword evidence="4" id="KW-0574">Periplasm</keyword>